<comment type="subunit">
    <text evidence="8">Component of the condensin-2 complex, which contains the SMC2 and SMC4 heterodimer, and 3 non SMC subunits that probably regulate the complex: NCAPH2, NCAPD3 and NCAPG2.</text>
</comment>
<keyword evidence="4" id="KW-0498">Mitosis</keyword>
<dbReference type="Proteomes" id="UP000013456">
    <property type="component" value="Chromosome 3"/>
</dbReference>
<evidence type="ECO:0000256" key="8">
    <source>
        <dbReference type="ARBA" id="ARBA00063253"/>
    </source>
</evidence>
<dbReference type="PANTHER" id="PTHR16199">
    <property type="entry name" value="CONDENSIN-2 COMPLEX SUBUNIT G2"/>
    <property type="match status" value="1"/>
</dbReference>
<organism evidence="14">
    <name type="scientific">Macaca mulatta</name>
    <name type="common">Rhesus macaque</name>
    <dbReference type="NCBI Taxonomy" id="9544"/>
    <lineage>
        <taxon>Eukaryota</taxon>
        <taxon>Metazoa</taxon>
        <taxon>Chordata</taxon>
        <taxon>Craniata</taxon>
        <taxon>Vertebrata</taxon>
        <taxon>Euteleostomi</taxon>
        <taxon>Mammalia</taxon>
        <taxon>Eutheria</taxon>
        <taxon>Euarchontoglires</taxon>
        <taxon>Primates</taxon>
        <taxon>Haplorrhini</taxon>
        <taxon>Catarrhini</taxon>
        <taxon>Cercopithecidae</taxon>
        <taxon>Cercopithecinae</taxon>
        <taxon>Macaca</taxon>
    </lineage>
</organism>
<keyword evidence="3" id="KW-0132">Cell division</keyword>
<keyword evidence="2" id="KW-0597">Phosphoprotein</keyword>
<evidence type="ECO:0000256" key="12">
    <source>
        <dbReference type="ARBA" id="ARBA00083834"/>
    </source>
</evidence>
<evidence type="ECO:0000256" key="1">
    <source>
        <dbReference type="ARBA" id="ARBA00004123"/>
    </source>
</evidence>
<evidence type="ECO:0000256" key="11">
    <source>
        <dbReference type="ARBA" id="ARBA00082333"/>
    </source>
</evidence>
<dbReference type="FunFam" id="1.25.10.10:FF:000238">
    <property type="entry name" value="Non-SMC condensin II complex subunit G2"/>
    <property type="match status" value="1"/>
</dbReference>
<evidence type="ECO:0000313" key="14">
    <source>
        <dbReference type="EMBL" id="EHH17901.1"/>
    </source>
</evidence>
<dbReference type="GO" id="GO:0030261">
    <property type="term" value="P:chromosome condensation"/>
    <property type="evidence" value="ECO:0007669"/>
    <property type="project" value="UniProtKB-KW"/>
</dbReference>
<keyword evidence="5" id="KW-0226">DNA condensation</keyword>
<dbReference type="Pfam" id="PF12422">
    <property type="entry name" value="Condensin2nSMC"/>
    <property type="match status" value="1"/>
</dbReference>
<accession>G7MNK3</accession>
<name>G7MNK3_MACMU</name>
<evidence type="ECO:0000256" key="5">
    <source>
        <dbReference type="ARBA" id="ARBA00023067"/>
    </source>
</evidence>
<dbReference type="GO" id="GO:0031981">
    <property type="term" value="C:nuclear lumen"/>
    <property type="evidence" value="ECO:0007669"/>
    <property type="project" value="UniProtKB-ARBA"/>
</dbReference>
<dbReference type="InterPro" id="IPR016024">
    <property type="entry name" value="ARM-type_fold"/>
</dbReference>
<evidence type="ECO:0000256" key="3">
    <source>
        <dbReference type="ARBA" id="ARBA00022618"/>
    </source>
</evidence>
<comment type="subcellular location">
    <subcellularLocation>
        <location evidence="1">Nucleus</location>
    </subcellularLocation>
</comment>
<dbReference type="InterPro" id="IPR024741">
    <property type="entry name" value="Condensin2_G2"/>
</dbReference>
<dbReference type="GO" id="GO:0051301">
    <property type="term" value="P:cell division"/>
    <property type="evidence" value="ECO:0007669"/>
    <property type="project" value="UniProtKB-KW"/>
</dbReference>
<reference evidence="14" key="1">
    <citation type="journal article" date="2011" name="Nat. Biotechnol.">
        <title>Genome sequencing and comparison of two nonhuman primate animal models, the cynomolgus and Chinese rhesus macaques.</title>
        <authorList>
            <person name="Yan G."/>
            <person name="Zhang G."/>
            <person name="Fang X."/>
            <person name="Zhang Y."/>
            <person name="Li C."/>
            <person name="Ling F."/>
            <person name="Cooper D.N."/>
            <person name="Li Q."/>
            <person name="Li Y."/>
            <person name="van Gool A.J."/>
            <person name="Du H."/>
            <person name="Chen J."/>
            <person name="Chen R."/>
            <person name="Zhang P."/>
            <person name="Huang Z."/>
            <person name="Thompson J.R."/>
            <person name="Meng Y."/>
            <person name="Bai Y."/>
            <person name="Wang J."/>
            <person name="Zhuo M."/>
            <person name="Wang T."/>
            <person name="Huang Y."/>
            <person name="Wei L."/>
            <person name="Li J."/>
            <person name="Wang Z."/>
            <person name="Hu H."/>
            <person name="Yang P."/>
            <person name="Le L."/>
            <person name="Stenson P.D."/>
            <person name="Li B."/>
            <person name="Liu X."/>
            <person name="Ball E.V."/>
            <person name="An N."/>
            <person name="Huang Q."/>
            <person name="Zhang Y."/>
            <person name="Fan W."/>
            <person name="Zhang X."/>
            <person name="Li Y."/>
            <person name="Wang W."/>
            <person name="Katze M.G."/>
            <person name="Su B."/>
            <person name="Nielsen R."/>
            <person name="Yang H."/>
            <person name="Wang J."/>
            <person name="Wang X."/>
            <person name="Wang J."/>
        </authorList>
    </citation>
    <scope>NUCLEOTIDE SEQUENCE [LARGE SCALE GENOMIC DNA]</scope>
    <source>
        <strain evidence="14">CR-5</strain>
    </source>
</reference>
<dbReference type="InterPro" id="IPR011989">
    <property type="entry name" value="ARM-like"/>
</dbReference>
<keyword evidence="6" id="KW-0539">Nucleus</keyword>
<gene>
    <name evidence="14" type="ORF">EGK_14397</name>
</gene>
<feature type="transmembrane region" description="Helical" evidence="13">
    <location>
        <begin position="1107"/>
        <end position="1127"/>
    </location>
</feature>
<keyword evidence="7" id="KW-0131">Cell cycle</keyword>
<sequence>MEKRETFVQAVSKELVGEFLQFVQLDKEASDPFSLNELLDELSRKQKEELWQRLKNLLTDVLLESPVDGWQRKSIDIIYAITSVVLASVSVINESENYEALLECVIILNGILYALPESERKLQSSIQDLCVTWWEKGLPAKEDTGKTAFVMLLRRSLETKTGADICRLWRIHQALYCFDYDLEESGEIKDMLLECFISINYIKKEETIENDCIQDFMFHGIHLPRRSPVHSKVREVLSYFHHQKKVRQGVEEMLYRLYKPILWRGLKARNSEVRSNAALLFVEAFPIRDPNLHAIEMDSEIQKQFEELYSLLEDPYPMVRSTGILGVCKITSKYWEMMPPTILIDLLKKVTGELAFDTSSADVRCSVFKCLPMILDNKLSHPLLEQLLPALRYSLHDNSEKVRVAFVDMLLKIKAVRAAKFWKICPMEHILVRLETDSRPVSRRLVSLIFNSFLPVNQPEEVWCERCVTLVQMNHAAARRFYQYAHEHTACTNIAKLIHVIRHCLNACIQRAVREPPEEEEEEDGREKENVTVLDKTLSVNDVACMAGLLEIIVILWKSIDRSMENNKEAKLYTINKFASVLPEYLKVFKDDRCKIPLFMLMSFMPASAVPPFSCGVISTLRSQEEGAVDKSYCTLLDCLCSWGQVGHILELVDNWLPTEHAQAKSNTASKRRVQIHDTRPVKPELALVYIEYLLTHPKNRECLLSAPRKKLNHLLKALETSKADLESLLQTPGGKPRGFGEAAALRAFGLHCRLSIHLQHKFCSEGKVYLSILEDTGFWLESKILSFIQDQEEDYLKLHRVIYQQIIQTYLTVCKDVVMVGLGDHQFQMQLLQRSLGIMQTVKGFFYVSLLLDILKEITGSSLIQKTDSDEEVAMLLDTVQKVFQKMLECIARSFRKQPEEGLRVLRPPQDGFARWTFQGWVHPHRCTSPGCAVHARVTCSGVWEVPGGELLYSVQRPLHEFITAVQSWHTDTPVHRGVLSTLIAGPVVEISHQLRKVSDTEELTPPEHLSDLPPFSRCLIGIIIKSSNVVRSFLDELKACVASDDIEGIVCLTAAVHIILVINAGWLHSPLSSGRWLVYLTEPAGYQCTRRTAGYQCTRRADSGWVFLLLCAVWCALHFTVGSVLDCV</sequence>
<evidence type="ECO:0000256" key="9">
    <source>
        <dbReference type="ARBA" id="ARBA00072610"/>
    </source>
</evidence>
<dbReference type="AlphaFoldDB" id="G7MNK3"/>
<dbReference type="EMBL" id="CM001255">
    <property type="protein sequence ID" value="EHH17901.1"/>
    <property type="molecule type" value="Genomic_DNA"/>
</dbReference>
<dbReference type="PANTHER" id="PTHR16199:SF4">
    <property type="entry name" value="CONDENSIN-2 COMPLEX SUBUNIT G2"/>
    <property type="match status" value="1"/>
</dbReference>
<keyword evidence="13" id="KW-0812">Transmembrane</keyword>
<dbReference type="Gene3D" id="1.25.10.10">
    <property type="entry name" value="Leucine-rich Repeat Variant"/>
    <property type="match status" value="1"/>
</dbReference>
<evidence type="ECO:0000256" key="4">
    <source>
        <dbReference type="ARBA" id="ARBA00022776"/>
    </source>
</evidence>
<evidence type="ECO:0000256" key="7">
    <source>
        <dbReference type="ARBA" id="ARBA00023306"/>
    </source>
</evidence>
<keyword evidence="13" id="KW-0472">Membrane</keyword>
<dbReference type="SUPFAM" id="SSF48371">
    <property type="entry name" value="ARM repeat"/>
    <property type="match status" value="1"/>
</dbReference>
<keyword evidence="13" id="KW-1133">Transmembrane helix</keyword>
<evidence type="ECO:0000256" key="2">
    <source>
        <dbReference type="ARBA" id="ARBA00022553"/>
    </source>
</evidence>
<evidence type="ECO:0000256" key="6">
    <source>
        <dbReference type="ARBA" id="ARBA00023242"/>
    </source>
</evidence>
<proteinExistence type="predicted"/>
<protein>
    <recommendedName>
        <fullName evidence="9">Condensin-2 complex subunit G2</fullName>
    </recommendedName>
    <alternativeName>
        <fullName evidence="10">Chromosome-associated protein G2</fullName>
    </alternativeName>
    <alternativeName>
        <fullName evidence="12">Leucine zipper protein 5</fullName>
    </alternativeName>
    <alternativeName>
        <fullName evidence="11">Non-SMC condensin II complex subunit G2</fullName>
    </alternativeName>
</protein>
<evidence type="ECO:0000256" key="10">
    <source>
        <dbReference type="ARBA" id="ARBA00080416"/>
    </source>
</evidence>
<evidence type="ECO:0000256" key="13">
    <source>
        <dbReference type="SAM" id="Phobius"/>
    </source>
</evidence>